<feature type="region of interest" description="Disordered" evidence="1">
    <location>
        <begin position="251"/>
        <end position="304"/>
    </location>
</feature>
<protein>
    <recommendedName>
        <fullName evidence="2">C2H2-type domain-containing protein</fullName>
    </recommendedName>
</protein>
<evidence type="ECO:0000313" key="4">
    <source>
        <dbReference type="Proteomes" id="UP001278500"/>
    </source>
</evidence>
<feature type="compositionally biased region" description="Polar residues" evidence="1">
    <location>
        <begin position="184"/>
        <end position="196"/>
    </location>
</feature>
<feature type="compositionally biased region" description="Polar residues" evidence="1">
    <location>
        <begin position="1317"/>
        <end position="1332"/>
    </location>
</feature>
<feature type="compositionally biased region" description="Polar residues" evidence="1">
    <location>
        <begin position="1262"/>
        <end position="1282"/>
    </location>
</feature>
<dbReference type="InterPro" id="IPR013087">
    <property type="entry name" value="Znf_C2H2_type"/>
</dbReference>
<dbReference type="Pfam" id="PF12511">
    <property type="entry name" value="DUF3716"/>
    <property type="match status" value="1"/>
</dbReference>
<evidence type="ECO:0000313" key="3">
    <source>
        <dbReference type="EMBL" id="KAK3342611.1"/>
    </source>
</evidence>
<feature type="compositionally biased region" description="Polar residues" evidence="1">
    <location>
        <begin position="1229"/>
        <end position="1243"/>
    </location>
</feature>
<feature type="region of interest" description="Disordered" evidence="1">
    <location>
        <begin position="33"/>
        <end position="88"/>
    </location>
</feature>
<proteinExistence type="predicted"/>
<evidence type="ECO:0000259" key="2">
    <source>
        <dbReference type="SMART" id="SM00355"/>
    </source>
</evidence>
<sequence length="1396" mass="153517">MDQDSSSSRGFLGPLSEVPLNVDLESCPTATLQVSPFLNDKQQEAGSSSSSRQEPQATSEAQDGGQKLQGHQAGLKSSGHDTKCVPVEAVVRTQRDTEGLQACLKHPDISDNAQPASGTHSRGVENTTTGATATSPTTSRSIAKPSLLQSQPAPAAAPYHKDNDIIGKEPKKLSIELSGLQPAKDTTSTSSQSNELTPPRKSLPRTSTLQVQSAKVTNAYLLRPILNSTKKTNLPSSVSNWITRPIVNSAKKTNVPSSISSSIKFPNRSSSAASRKAYQEKKSSKPSSSSGTTAPRYKQATGSSVSSVYFKGSGSYYTPFDPSNRAMDGTTSTGTKIRPSSGRDHLDSSSQLSQPVPGFPDLTFMGPRQETQLAHSESYGYASPLNQPRNKLEDLDPSEHTQETLEDDRASKDSELSDVESVGPRSFTSNSTVSALGRSPELIIADSDDDDDDNDDDGRVIYDAEKNDIGRDDNAHADQPDNNMSATNKSCPHNQHTRNSALDDAPYKICKDQFGNIIKTEGALIPVGYQLFDGGFPWICPVRSCRTLHPSIKALGNHFSHGHKGACYNDNLDGTLTFLGLYTKLLNKQPPIIVSKKAMSLDDSPMLEPSHTMANQYKYRVRFPEETLNEHTPRREAQSKQVVSGQAIIVLQGPPLPKPEKILTMADPDRPYNMWPDATGKLEQLYGGLLPSGWTPYYEYPKRQWICPIRSCQCLMKNRYHFGRHFLTHRGCHLNDNLDGTFTILRSPSQAQLDDKDFTDTPSAVVSRQPLDDEPIQSPKIRIKDPSGTQPIWVSLSSYLASVKRGHAKDVKETTPDPVPTKIRIVQSGPRETIFKPVMEAHSDEELTMATKDRKYSFWWDADRNLKDTRGAMIPEGYELDKTWPGRPWICPIRSCRVVCKNTWSLGSHFTELHSSVSLNDNKDGTFSIVGTHQHGAPRVVSKRLVSLHKDPVVEACLPVLKKGEIEEEERKRSQMGSSMDKATTNKPATDPEELWKYLCSMVDRDLSRPSHPSFEHLMALPRIRDLNIIDKRLGPRPLMCSTLAVGLVIQVTGVERQAKQCTACRRGDGPFYECVSICPELAHEIAESSPPLVTSPSNRWCCMNCVLNKSPQKCSLKGSLLERLEDGSVKENIPQWMISSELPAAMVKPKDVSVDDEADKDVDLYRQDATSFSYRRSGRLRSQAEATPSEPQKRPFASTDMASSTSQAVSNAREEEASSLRGSKRIRATQNTPHQDPTPSAIQESLEVEDWEREAKAIPKQNGSSDNLALSSSYNLSTHQNPSTSSTQIWSSPSFSLHVIKIPSGGSHHLRATSDEPLSSPSSRKQQQQTRMCTVIAGKLRVKVKVGLEGEEGDTGTVFNIGLHGLFKLGNEMECTVDNWGYSEAVLQVVGVKGE</sequence>
<dbReference type="GeneID" id="87866300"/>
<feature type="domain" description="C2H2-type" evidence="2">
    <location>
        <begin position="889"/>
        <end position="914"/>
    </location>
</feature>
<feature type="region of interest" description="Disordered" evidence="1">
    <location>
        <begin position="181"/>
        <end position="210"/>
    </location>
</feature>
<dbReference type="Proteomes" id="UP001278500">
    <property type="component" value="Unassembled WGS sequence"/>
</dbReference>
<feature type="region of interest" description="Disordered" evidence="1">
    <location>
        <begin position="1"/>
        <end position="20"/>
    </location>
</feature>
<feature type="compositionally biased region" description="Acidic residues" evidence="1">
    <location>
        <begin position="446"/>
        <end position="456"/>
    </location>
</feature>
<reference evidence="3" key="2">
    <citation type="submission" date="2023-06" db="EMBL/GenBank/DDBJ databases">
        <authorList>
            <consortium name="Lawrence Berkeley National Laboratory"/>
            <person name="Haridas S."/>
            <person name="Hensen N."/>
            <person name="Bonometti L."/>
            <person name="Westerberg I."/>
            <person name="Brannstrom I.O."/>
            <person name="Guillou S."/>
            <person name="Cros-Aarteil S."/>
            <person name="Calhoun S."/>
            <person name="Kuo A."/>
            <person name="Mondo S."/>
            <person name="Pangilinan J."/>
            <person name="Riley R."/>
            <person name="Labutti K."/>
            <person name="Andreopoulos B."/>
            <person name="Lipzen A."/>
            <person name="Chen C."/>
            <person name="Yanf M."/>
            <person name="Daum C."/>
            <person name="Ng V."/>
            <person name="Clum A."/>
            <person name="Steindorff A."/>
            <person name="Ohm R."/>
            <person name="Martin F."/>
            <person name="Silar P."/>
            <person name="Natvig D."/>
            <person name="Lalanne C."/>
            <person name="Gautier V."/>
            <person name="Ament-Velasquez S.L."/>
            <person name="Kruys A."/>
            <person name="Hutchinson M.I."/>
            <person name="Powell A.J."/>
            <person name="Barry K."/>
            <person name="Miller A.N."/>
            <person name="Grigoriev I.V."/>
            <person name="Debuchy R."/>
            <person name="Gladieux P."/>
            <person name="Thoren M.H."/>
            <person name="Johannesson H."/>
        </authorList>
    </citation>
    <scope>NUCLEOTIDE SEQUENCE</scope>
    <source>
        <strain evidence="3">CBS 560.94</strain>
    </source>
</reference>
<gene>
    <name evidence="3" type="ORF">B0H65DRAFT_540238</name>
</gene>
<feature type="compositionally biased region" description="Basic and acidic residues" evidence="1">
    <location>
        <begin position="390"/>
        <end position="415"/>
    </location>
</feature>
<feature type="region of interest" description="Disordered" evidence="1">
    <location>
        <begin position="102"/>
        <end position="165"/>
    </location>
</feature>
<feature type="domain" description="C2H2-type" evidence="2">
    <location>
        <begin position="538"/>
        <end position="563"/>
    </location>
</feature>
<name>A0AAE0MR20_9PEZI</name>
<feature type="region of interest" description="Disordered" evidence="1">
    <location>
        <begin position="1176"/>
        <end position="1243"/>
    </location>
</feature>
<feature type="compositionally biased region" description="Polar residues" evidence="1">
    <location>
        <begin position="44"/>
        <end position="61"/>
    </location>
</feature>
<feature type="compositionally biased region" description="Polar residues" evidence="1">
    <location>
        <begin position="111"/>
        <end position="126"/>
    </location>
</feature>
<dbReference type="RefSeq" id="XP_062680404.1">
    <property type="nucleotide sequence ID" value="XM_062829146.1"/>
</dbReference>
<feature type="compositionally biased region" description="Basic and acidic residues" evidence="1">
    <location>
        <begin position="457"/>
        <end position="479"/>
    </location>
</feature>
<feature type="compositionally biased region" description="Polar residues" evidence="1">
    <location>
        <begin position="975"/>
        <end position="988"/>
    </location>
</feature>
<feature type="region of interest" description="Disordered" evidence="1">
    <location>
        <begin position="968"/>
        <end position="989"/>
    </location>
</feature>
<comment type="caution">
    <text evidence="3">The sequence shown here is derived from an EMBL/GenBank/DDBJ whole genome shotgun (WGS) entry which is preliminary data.</text>
</comment>
<feature type="compositionally biased region" description="Polar residues" evidence="1">
    <location>
        <begin position="1201"/>
        <end position="1211"/>
    </location>
</feature>
<feature type="region of interest" description="Disordered" evidence="1">
    <location>
        <begin position="319"/>
        <end position="499"/>
    </location>
</feature>
<reference evidence="3" key="1">
    <citation type="journal article" date="2023" name="Mol. Phylogenet. Evol.">
        <title>Genome-scale phylogeny and comparative genomics of the fungal order Sordariales.</title>
        <authorList>
            <person name="Hensen N."/>
            <person name="Bonometti L."/>
            <person name="Westerberg I."/>
            <person name="Brannstrom I.O."/>
            <person name="Guillou S."/>
            <person name="Cros-Aarteil S."/>
            <person name="Calhoun S."/>
            <person name="Haridas S."/>
            <person name="Kuo A."/>
            <person name="Mondo S."/>
            <person name="Pangilinan J."/>
            <person name="Riley R."/>
            <person name="LaButti K."/>
            <person name="Andreopoulos B."/>
            <person name="Lipzen A."/>
            <person name="Chen C."/>
            <person name="Yan M."/>
            <person name="Daum C."/>
            <person name="Ng V."/>
            <person name="Clum A."/>
            <person name="Steindorff A."/>
            <person name="Ohm R.A."/>
            <person name="Martin F."/>
            <person name="Silar P."/>
            <person name="Natvig D.O."/>
            <person name="Lalanne C."/>
            <person name="Gautier V."/>
            <person name="Ament-Velasquez S.L."/>
            <person name="Kruys A."/>
            <person name="Hutchinson M.I."/>
            <person name="Powell A.J."/>
            <person name="Barry K."/>
            <person name="Miller A.N."/>
            <person name="Grigoriev I.V."/>
            <person name="Debuchy R."/>
            <person name="Gladieux P."/>
            <person name="Hiltunen Thoren M."/>
            <person name="Johannesson H."/>
        </authorList>
    </citation>
    <scope>NUCLEOTIDE SEQUENCE</scope>
    <source>
        <strain evidence="3">CBS 560.94</strain>
    </source>
</reference>
<dbReference type="SMART" id="SM00355">
    <property type="entry name" value="ZnF_C2H2"/>
    <property type="match status" value="3"/>
</dbReference>
<feature type="domain" description="C2H2-type" evidence="2">
    <location>
        <begin position="705"/>
        <end position="729"/>
    </location>
</feature>
<evidence type="ECO:0000256" key="1">
    <source>
        <dbReference type="SAM" id="MobiDB-lite"/>
    </source>
</evidence>
<keyword evidence="4" id="KW-1185">Reference proteome</keyword>
<organism evidence="3 4">
    <name type="scientific">Neurospora tetraspora</name>
    <dbReference type="NCBI Taxonomy" id="94610"/>
    <lineage>
        <taxon>Eukaryota</taxon>
        <taxon>Fungi</taxon>
        <taxon>Dikarya</taxon>
        <taxon>Ascomycota</taxon>
        <taxon>Pezizomycotina</taxon>
        <taxon>Sordariomycetes</taxon>
        <taxon>Sordariomycetidae</taxon>
        <taxon>Sordariales</taxon>
        <taxon>Sordariaceae</taxon>
        <taxon>Neurospora</taxon>
    </lineage>
</organism>
<accession>A0AAE0MR20</accession>
<feature type="compositionally biased region" description="Polar residues" evidence="1">
    <location>
        <begin position="480"/>
        <end position="499"/>
    </location>
</feature>
<dbReference type="InterPro" id="IPR022190">
    <property type="entry name" value="DUF3716"/>
</dbReference>
<feature type="compositionally biased region" description="Polar residues" evidence="1">
    <location>
        <begin position="251"/>
        <end position="273"/>
    </location>
</feature>
<feature type="region of interest" description="Disordered" evidence="1">
    <location>
        <begin position="1307"/>
        <end position="1332"/>
    </location>
</feature>
<dbReference type="EMBL" id="JAUEPP010000005">
    <property type="protein sequence ID" value="KAK3342611.1"/>
    <property type="molecule type" value="Genomic_DNA"/>
</dbReference>
<feature type="compositionally biased region" description="Low complexity" evidence="1">
    <location>
        <begin position="127"/>
        <end position="158"/>
    </location>
</feature>
<feature type="region of interest" description="Disordered" evidence="1">
    <location>
        <begin position="1258"/>
        <end position="1291"/>
    </location>
</feature>